<organism evidence="2 3">
    <name type="scientific">Plakobranchus ocellatus</name>
    <dbReference type="NCBI Taxonomy" id="259542"/>
    <lineage>
        <taxon>Eukaryota</taxon>
        <taxon>Metazoa</taxon>
        <taxon>Spiralia</taxon>
        <taxon>Lophotrochozoa</taxon>
        <taxon>Mollusca</taxon>
        <taxon>Gastropoda</taxon>
        <taxon>Heterobranchia</taxon>
        <taxon>Euthyneura</taxon>
        <taxon>Panpulmonata</taxon>
        <taxon>Sacoglossa</taxon>
        <taxon>Placobranchoidea</taxon>
        <taxon>Plakobranchidae</taxon>
        <taxon>Plakobranchus</taxon>
    </lineage>
</organism>
<dbReference type="AlphaFoldDB" id="A0AAV4BKR6"/>
<reference evidence="2 3" key="1">
    <citation type="journal article" date="2021" name="Elife">
        <title>Chloroplast acquisition without the gene transfer in kleptoplastic sea slugs, Plakobranchus ocellatus.</title>
        <authorList>
            <person name="Maeda T."/>
            <person name="Takahashi S."/>
            <person name="Yoshida T."/>
            <person name="Shimamura S."/>
            <person name="Takaki Y."/>
            <person name="Nagai Y."/>
            <person name="Toyoda A."/>
            <person name="Suzuki Y."/>
            <person name="Arimoto A."/>
            <person name="Ishii H."/>
            <person name="Satoh N."/>
            <person name="Nishiyama T."/>
            <person name="Hasebe M."/>
            <person name="Maruyama T."/>
            <person name="Minagawa J."/>
            <person name="Obokata J."/>
            <person name="Shigenobu S."/>
        </authorList>
    </citation>
    <scope>NUCLEOTIDE SEQUENCE [LARGE SCALE GENOMIC DNA]</scope>
</reference>
<dbReference type="Proteomes" id="UP000735302">
    <property type="component" value="Unassembled WGS sequence"/>
</dbReference>
<evidence type="ECO:0000313" key="2">
    <source>
        <dbReference type="EMBL" id="GFO20168.1"/>
    </source>
</evidence>
<sequence length="74" mass="8345">MLKELGVGDRRWKGSGDKGRRGRTLRKLPKKNQYVRLAEMEEKQTENKKPVQVTGLEPTSSQDKFAISCATNAP</sequence>
<feature type="region of interest" description="Disordered" evidence="1">
    <location>
        <begin position="1"/>
        <end position="74"/>
    </location>
</feature>
<proteinExistence type="predicted"/>
<gene>
    <name evidence="2" type="ORF">PoB_004667300</name>
</gene>
<evidence type="ECO:0000256" key="1">
    <source>
        <dbReference type="SAM" id="MobiDB-lite"/>
    </source>
</evidence>
<dbReference type="EMBL" id="BLXT01005153">
    <property type="protein sequence ID" value="GFO20168.1"/>
    <property type="molecule type" value="Genomic_DNA"/>
</dbReference>
<feature type="compositionally biased region" description="Basic and acidic residues" evidence="1">
    <location>
        <begin position="38"/>
        <end position="49"/>
    </location>
</feature>
<comment type="caution">
    <text evidence="2">The sequence shown here is derived from an EMBL/GenBank/DDBJ whole genome shotgun (WGS) entry which is preliminary data.</text>
</comment>
<keyword evidence="3" id="KW-1185">Reference proteome</keyword>
<feature type="compositionally biased region" description="Basic residues" evidence="1">
    <location>
        <begin position="20"/>
        <end position="30"/>
    </location>
</feature>
<evidence type="ECO:0000313" key="3">
    <source>
        <dbReference type="Proteomes" id="UP000735302"/>
    </source>
</evidence>
<accession>A0AAV4BKR6</accession>
<feature type="compositionally biased region" description="Basic and acidic residues" evidence="1">
    <location>
        <begin position="1"/>
        <end position="19"/>
    </location>
</feature>
<feature type="compositionally biased region" description="Polar residues" evidence="1">
    <location>
        <begin position="57"/>
        <end position="74"/>
    </location>
</feature>
<name>A0AAV4BKR6_9GAST</name>
<protein>
    <submittedName>
        <fullName evidence="2">Uncharacterized protein</fullName>
    </submittedName>
</protein>